<dbReference type="CDD" id="cd07247">
    <property type="entry name" value="SgaA_N_like"/>
    <property type="match status" value="1"/>
</dbReference>
<dbReference type="PANTHER" id="PTHR33993">
    <property type="entry name" value="GLYOXALASE-RELATED"/>
    <property type="match status" value="1"/>
</dbReference>
<feature type="domain" description="VOC" evidence="1">
    <location>
        <begin position="10"/>
        <end position="119"/>
    </location>
</feature>
<proteinExistence type="predicted"/>
<evidence type="ECO:0000259" key="1">
    <source>
        <dbReference type="PROSITE" id="PS51819"/>
    </source>
</evidence>
<dbReference type="SUPFAM" id="SSF54593">
    <property type="entry name" value="Glyoxalase/Bleomycin resistance protein/Dihydroxybiphenyl dioxygenase"/>
    <property type="match status" value="2"/>
</dbReference>
<dbReference type="RefSeq" id="WP_151844902.1">
    <property type="nucleotide sequence ID" value="NZ_WBZJ01000004.1"/>
</dbReference>
<dbReference type="Proteomes" id="UP000436181">
    <property type="component" value="Unassembled WGS sequence"/>
</dbReference>
<reference evidence="2 3" key="1">
    <citation type="submission" date="2019-10" db="EMBL/GenBank/DDBJ databases">
        <title>Corynebacterium sp novel species isolated from the respiratory tract of Marmot.</title>
        <authorList>
            <person name="Zhang G."/>
        </authorList>
    </citation>
    <scope>NUCLEOTIDE SEQUENCE [LARGE SCALE GENOMIC DNA]</scope>
    <source>
        <strain evidence="2 3">336</strain>
    </source>
</reference>
<dbReference type="PANTHER" id="PTHR33993:SF10">
    <property type="entry name" value="CONSERVED PROTEIN"/>
    <property type="match status" value="1"/>
</dbReference>
<sequence length="308" mass="32531">MPALIAQPGMPIWVDLATTDLDAAKAFYAGVLGWEFQQVSPMYALAKKDGMSVAGVAQVPKDNVSLWGMMLYTPNVADAHAKALEAGATSVLEPQDIKDGSSMAMIVDPCGATVGLKRPADEIALFAAGEPSTPVWHELLVGAEWDKTLEFYHTLAGWDIRAMGGGSNGDAGASDSDASSSASSRYAVGEYDGAALVGMWDTSRMLTPDTLNTDATSAAGVPEATDASTVSMWTLYMGVGNLSEAIGKALELGGTLVREPWLSEFGRMATIQDAQGALLNLCEVEEYVPSEDEVHEPDLFAPEDFRAN</sequence>
<dbReference type="Gene3D" id="3.10.180.10">
    <property type="entry name" value="2,3-Dihydroxybiphenyl 1,2-Dioxygenase, domain 1"/>
    <property type="match status" value="2"/>
</dbReference>
<dbReference type="Pfam" id="PF00903">
    <property type="entry name" value="Glyoxalase"/>
    <property type="match status" value="1"/>
</dbReference>
<comment type="caution">
    <text evidence="2">The sequence shown here is derived from an EMBL/GenBank/DDBJ whole genome shotgun (WGS) entry which is preliminary data.</text>
</comment>
<dbReference type="InterPro" id="IPR052164">
    <property type="entry name" value="Anthracycline_SecMetBiosynth"/>
</dbReference>
<accession>A0ABQ6VBY4</accession>
<dbReference type="EMBL" id="WBZJ01000004">
    <property type="protein sequence ID" value="KAB3519271.1"/>
    <property type="molecule type" value="Genomic_DNA"/>
</dbReference>
<gene>
    <name evidence="2" type="ORF">F8377_09830</name>
</gene>
<dbReference type="InterPro" id="IPR004360">
    <property type="entry name" value="Glyas_Fos-R_dOase_dom"/>
</dbReference>
<dbReference type="PROSITE" id="PS51819">
    <property type="entry name" value="VOC"/>
    <property type="match status" value="1"/>
</dbReference>
<name>A0ABQ6VBY4_9CORY</name>
<dbReference type="InterPro" id="IPR029068">
    <property type="entry name" value="Glyas_Bleomycin-R_OHBP_Dase"/>
</dbReference>
<evidence type="ECO:0000313" key="2">
    <source>
        <dbReference type="EMBL" id="KAB3519271.1"/>
    </source>
</evidence>
<keyword evidence="3" id="KW-1185">Reference proteome</keyword>
<protein>
    <submittedName>
        <fullName evidence="2">VOC family protein</fullName>
    </submittedName>
</protein>
<organism evidence="2 3">
    <name type="scientific">Corynebacterium zhongnanshanii</name>
    <dbReference type="NCBI Taxonomy" id="2768834"/>
    <lineage>
        <taxon>Bacteria</taxon>
        <taxon>Bacillati</taxon>
        <taxon>Actinomycetota</taxon>
        <taxon>Actinomycetes</taxon>
        <taxon>Mycobacteriales</taxon>
        <taxon>Corynebacteriaceae</taxon>
        <taxon>Corynebacterium</taxon>
    </lineage>
</organism>
<evidence type="ECO:0000313" key="3">
    <source>
        <dbReference type="Proteomes" id="UP000436181"/>
    </source>
</evidence>
<dbReference type="InterPro" id="IPR037523">
    <property type="entry name" value="VOC_core"/>
</dbReference>